<evidence type="ECO:0000256" key="5">
    <source>
        <dbReference type="ARBA" id="ARBA00023136"/>
    </source>
</evidence>
<feature type="transmembrane region" description="Helical" evidence="6">
    <location>
        <begin position="21"/>
        <end position="40"/>
    </location>
</feature>
<feature type="transmembrane region" description="Helical" evidence="6">
    <location>
        <begin position="396"/>
        <end position="413"/>
    </location>
</feature>
<evidence type="ECO:0000256" key="3">
    <source>
        <dbReference type="ARBA" id="ARBA00022692"/>
    </source>
</evidence>
<keyword evidence="3 6" id="KW-0812">Transmembrane</keyword>
<protein>
    <submittedName>
        <fullName evidence="7">Amino acid/amide ABC transporter membrane protein 2, HAAT family (TC 3.A.1.4.-)</fullName>
    </submittedName>
</protein>
<organism evidence="7 8">
    <name type="scientific">Lampropedia hyalina DSM 16112</name>
    <dbReference type="NCBI Taxonomy" id="1122156"/>
    <lineage>
        <taxon>Bacteria</taxon>
        <taxon>Pseudomonadati</taxon>
        <taxon>Pseudomonadota</taxon>
        <taxon>Betaproteobacteria</taxon>
        <taxon>Burkholderiales</taxon>
        <taxon>Comamonadaceae</taxon>
        <taxon>Lampropedia</taxon>
    </lineage>
</organism>
<keyword evidence="5 6" id="KW-0472">Membrane</keyword>
<dbReference type="GO" id="GO:0015658">
    <property type="term" value="F:branched-chain amino acid transmembrane transporter activity"/>
    <property type="evidence" value="ECO:0007669"/>
    <property type="project" value="InterPro"/>
</dbReference>
<feature type="transmembrane region" description="Helical" evidence="6">
    <location>
        <begin position="348"/>
        <end position="369"/>
    </location>
</feature>
<dbReference type="EMBL" id="FQUZ01000023">
    <property type="protein sequence ID" value="SHF45180.1"/>
    <property type="molecule type" value="Genomic_DNA"/>
</dbReference>
<dbReference type="Proteomes" id="UP000184327">
    <property type="component" value="Unassembled WGS sequence"/>
</dbReference>
<dbReference type="CDD" id="cd06581">
    <property type="entry name" value="TM_PBP1_LivM_like"/>
    <property type="match status" value="1"/>
</dbReference>
<dbReference type="STRING" id="1122156.SAMN02745117_01970"/>
<dbReference type="Pfam" id="PF02653">
    <property type="entry name" value="BPD_transp_2"/>
    <property type="match status" value="1"/>
</dbReference>
<dbReference type="InterPro" id="IPR001851">
    <property type="entry name" value="ABC_transp_permease"/>
</dbReference>
<evidence type="ECO:0000313" key="7">
    <source>
        <dbReference type="EMBL" id="SHF45180.1"/>
    </source>
</evidence>
<dbReference type="RefSeq" id="WP_234971114.1">
    <property type="nucleotide sequence ID" value="NZ_FQUZ01000023.1"/>
</dbReference>
<dbReference type="PANTHER" id="PTHR30482">
    <property type="entry name" value="HIGH-AFFINITY BRANCHED-CHAIN AMINO ACID TRANSPORT SYSTEM PERMEASE"/>
    <property type="match status" value="1"/>
</dbReference>
<sequence>MKQPHRNTAIDGMSFWSRSSVAGAIWLGFASALAVAPWLFDSSLALTMLTQIGYLVVICLSYNILLGQGGMLSFGHVVYVGMGAFATVHVLNRVGDGAFWWPVSLLPLVGGLAAALVAAVLGFVSVRRGGTTFAMITLGLGELVAAVALMLPGVFGGEGGIATDRVVGEPVLGISFGPPVELYYLVALWCLVCTALMFAFTRTPLGRMLNAVRDNPQRVAFVGYDPQRVRYRALVISAFFAGIGGALMALHLEMVTASDSFSHERSAAYLLFTFVGGVGAFVGPIIGAVLMVLTTIGLSQFTLAWKLYLGLLFMLMVMFAPSGVVGILRWHGQVVRQRRVGSMAMPYLGLWLAAAWAVTATAVLVEMLYHLQLGSITGHELHFLGLVLDVASPRDWTLAVLAALTGLGLLVAAQRRARQRWQRIESGDAHDA</sequence>
<dbReference type="PANTHER" id="PTHR30482:SF17">
    <property type="entry name" value="ABC TRANSPORTER ATP-BINDING PROTEIN"/>
    <property type="match status" value="1"/>
</dbReference>
<feature type="transmembrane region" description="Helical" evidence="6">
    <location>
        <begin position="268"/>
        <end position="293"/>
    </location>
</feature>
<accession>A0A1M5BS05</accession>
<evidence type="ECO:0000256" key="1">
    <source>
        <dbReference type="ARBA" id="ARBA00004651"/>
    </source>
</evidence>
<keyword evidence="4 6" id="KW-1133">Transmembrane helix</keyword>
<keyword evidence="2" id="KW-1003">Cell membrane</keyword>
<evidence type="ECO:0000256" key="2">
    <source>
        <dbReference type="ARBA" id="ARBA00022475"/>
    </source>
</evidence>
<feature type="transmembrane region" description="Helical" evidence="6">
    <location>
        <begin position="98"/>
        <end position="121"/>
    </location>
</feature>
<keyword evidence="8" id="KW-1185">Reference proteome</keyword>
<evidence type="ECO:0000313" key="8">
    <source>
        <dbReference type="Proteomes" id="UP000184327"/>
    </source>
</evidence>
<proteinExistence type="predicted"/>
<feature type="transmembrane region" description="Helical" evidence="6">
    <location>
        <begin position="46"/>
        <end position="65"/>
    </location>
</feature>
<feature type="transmembrane region" description="Helical" evidence="6">
    <location>
        <begin position="182"/>
        <end position="200"/>
    </location>
</feature>
<reference evidence="7 8" key="1">
    <citation type="submission" date="2016-11" db="EMBL/GenBank/DDBJ databases">
        <authorList>
            <person name="Jaros S."/>
            <person name="Januszkiewicz K."/>
            <person name="Wedrychowicz H."/>
        </authorList>
    </citation>
    <scope>NUCLEOTIDE SEQUENCE [LARGE SCALE GENOMIC DNA]</scope>
    <source>
        <strain evidence="7 8">DSM 16112</strain>
    </source>
</reference>
<evidence type="ECO:0000256" key="4">
    <source>
        <dbReference type="ARBA" id="ARBA00022989"/>
    </source>
</evidence>
<gene>
    <name evidence="7" type="ORF">SAMN02745117_01970</name>
</gene>
<name>A0A1M5BS05_9BURK</name>
<dbReference type="AlphaFoldDB" id="A0A1M5BS05"/>
<evidence type="ECO:0000256" key="6">
    <source>
        <dbReference type="SAM" id="Phobius"/>
    </source>
</evidence>
<feature type="transmembrane region" description="Helical" evidence="6">
    <location>
        <begin position="72"/>
        <end position="92"/>
    </location>
</feature>
<dbReference type="InterPro" id="IPR043428">
    <property type="entry name" value="LivM-like"/>
</dbReference>
<dbReference type="GO" id="GO:0005886">
    <property type="term" value="C:plasma membrane"/>
    <property type="evidence" value="ECO:0007669"/>
    <property type="project" value="UniProtKB-SubCell"/>
</dbReference>
<feature type="transmembrane region" description="Helical" evidence="6">
    <location>
        <begin position="305"/>
        <end position="328"/>
    </location>
</feature>
<comment type="subcellular location">
    <subcellularLocation>
        <location evidence="1">Cell membrane</location>
        <topology evidence="1">Multi-pass membrane protein</topology>
    </subcellularLocation>
</comment>